<dbReference type="PROSITE" id="PS50011">
    <property type="entry name" value="PROTEIN_KINASE_DOM"/>
    <property type="match status" value="2"/>
</dbReference>
<dbReference type="Gene3D" id="2.30.29.30">
    <property type="entry name" value="Pleckstrin-homology domain (PH domain)/Phosphotyrosine-binding domain (PTB)"/>
    <property type="match status" value="1"/>
</dbReference>
<evidence type="ECO:0000313" key="15">
    <source>
        <dbReference type="EMBL" id="KAK7055189.1"/>
    </source>
</evidence>
<evidence type="ECO:0000259" key="12">
    <source>
        <dbReference type="PROSITE" id="PS50003"/>
    </source>
</evidence>
<dbReference type="GO" id="GO:0004674">
    <property type="term" value="F:protein serine/threonine kinase activity"/>
    <property type="evidence" value="ECO:0007669"/>
    <property type="project" value="UniProtKB-KW"/>
</dbReference>
<dbReference type="InterPro" id="IPR008271">
    <property type="entry name" value="Ser/Thr_kinase_AS"/>
</dbReference>
<dbReference type="PROSITE" id="PS50003">
    <property type="entry name" value="PH_DOMAIN"/>
    <property type="match status" value="1"/>
</dbReference>
<feature type="compositionally biased region" description="Pro residues" evidence="11">
    <location>
        <begin position="431"/>
        <end position="444"/>
    </location>
</feature>
<dbReference type="InterPro" id="IPR000719">
    <property type="entry name" value="Prot_kinase_dom"/>
</dbReference>
<dbReference type="InterPro" id="IPR011993">
    <property type="entry name" value="PH-like_dom_sf"/>
</dbReference>
<feature type="compositionally biased region" description="Polar residues" evidence="11">
    <location>
        <begin position="744"/>
        <end position="760"/>
    </location>
</feature>
<dbReference type="InterPro" id="IPR036936">
    <property type="entry name" value="CRIB_dom_sf"/>
</dbReference>
<comment type="catalytic activity">
    <reaction evidence="9">
        <text>L-seryl-[protein] + ATP = O-phospho-L-seryl-[protein] + ADP + H(+)</text>
        <dbReference type="Rhea" id="RHEA:17989"/>
        <dbReference type="Rhea" id="RHEA-COMP:9863"/>
        <dbReference type="Rhea" id="RHEA-COMP:11604"/>
        <dbReference type="ChEBI" id="CHEBI:15378"/>
        <dbReference type="ChEBI" id="CHEBI:29999"/>
        <dbReference type="ChEBI" id="CHEBI:30616"/>
        <dbReference type="ChEBI" id="CHEBI:83421"/>
        <dbReference type="ChEBI" id="CHEBI:456216"/>
        <dbReference type="EC" id="2.7.11.1"/>
    </reaction>
</comment>
<feature type="binding site" evidence="10">
    <location>
        <position position="873"/>
    </location>
    <ligand>
        <name>ATP</name>
        <dbReference type="ChEBI" id="CHEBI:30616"/>
    </ligand>
</feature>
<feature type="region of interest" description="Disordered" evidence="11">
    <location>
        <begin position="491"/>
        <end position="538"/>
    </location>
</feature>
<reference evidence="15 16" key="1">
    <citation type="journal article" date="2024" name="J Genomics">
        <title>Draft genome sequencing and assembly of Favolaschia claudopus CIRM-BRFM 2984 isolated from oak limbs.</title>
        <authorList>
            <person name="Navarro D."/>
            <person name="Drula E."/>
            <person name="Chaduli D."/>
            <person name="Cazenave R."/>
            <person name="Ahrendt S."/>
            <person name="Wang J."/>
            <person name="Lipzen A."/>
            <person name="Daum C."/>
            <person name="Barry K."/>
            <person name="Grigoriev I.V."/>
            <person name="Favel A."/>
            <person name="Rosso M.N."/>
            <person name="Martin F."/>
        </authorList>
    </citation>
    <scope>NUCLEOTIDE SEQUENCE [LARGE SCALE GENOMIC DNA]</scope>
    <source>
        <strain evidence="15 16">CIRM-BRFM 2984</strain>
    </source>
</reference>
<feature type="region of interest" description="Disordered" evidence="11">
    <location>
        <begin position="429"/>
        <end position="466"/>
    </location>
</feature>
<evidence type="ECO:0000256" key="10">
    <source>
        <dbReference type="PROSITE-ProRule" id="PRU10141"/>
    </source>
</evidence>
<feature type="domain" description="PH" evidence="12">
    <location>
        <begin position="533"/>
        <end position="630"/>
    </location>
</feature>
<feature type="compositionally biased region" description="Low complexity" evidence="11">
    <location>
        <begin position="503"/>
        <end position="531"/>
    </location>
</feature>
<keyword evidence="6 15" id="KW-0418">Kinase</keyword>
<feature type="region of interest" description="Disordered" evidence="11">
    <location>
        <begin position="700"/>
        <end position="817"/>
    </location>
</feature>
<dbReference type="InterPro" id="IPR033923">
    <property type="entry name" value="PAK_BD"/>
</dbReference>
<dbReference type="InterPro" id="IPR051931">
    <property type="entry name" value="PAK3-like"/>
</dbReference>
<dbReference type="PANTHER" id="PTHR45832">
    <property type="entry name" value="SERINE/THREONINE-PROTEIN KINASE SAMKA-RELATED-RELATED"/>
    <property type="match status" value="1"/>
</dbReference>
<evidence type="ECO:0000256" key="4">
    <source>
        <dbReference type="ARBA" id="ARBA00022679"/>
    </source>
</evidence>
<dbReference type="EMBL" id="JAWWNJ010000005">
    <property type="protein sequence ID" value="KAK7055189.1"/>
    <property type="molecule type" value="Genomic_DNA"/>
</dbReference>
<dbReference type="SUPFAM" id="SSF56112">
    <property type="entry name" value="Protein kinase-like (PK-like)"/>
    <property type="match status" value="2"/>
</dbReference>
<dbReference type="FunFam" id="1.10.510.10:FF:000139">
    <property type="entry name" value="Non-specific serine/threonine protein kinase"/>
    <property type="match status" value="1"/>
</dbReference>
<dbReference type="PROSITE" id="PS00109">
    <property type="entry name" value="PROTEIN_KINASE_TYR"/>
    <property type="match status" value="1"/>
</dbReference>
<dbReference type="PROSITE" id="PS50108">
    <property type="entry name" value="CRIB"/>
    <property type="match status" value="1"/>
</dbReference>
<keyword evidence="3 15" id="KW-0723">Serine/threonine-protein kinase</keyword>
<dbReference type="PROSITE" id="PS00108">
    <property type="entry name" value="PROTEIN_KINASE_ST"/>
    <property type="match status" value="1"/>
</dbReference>
<comment type="caution">
    <text evidence="15">The sequence shown here is derived from an EMBL/GenBank/DDBJ whole genome shotgun (WGS) entry which is preliminary data.</text>
</comment>
<evidence type="ECO:0000313" key="16">
    <source>
        <dbReference type="Proteomes" id="UP001362999"/>
    </source>
</evidence>
<dbReference type="FunFam" id="3.90.810.10:FF:000005">
    <property type="entry name" value="Non-specific serine/threonine protein kinase"/>
    <property type="match status" value="1"/>
</dbReference>
<evidence type="ECO:0000256" key="1">
    <source>
        <dbReference type="ARBA" id="ARBA00008874"/>
    </source>
</evidence>
<dbReference type="PROSITE" id="PS00107">
    <property type="entry name" value="PROTEIN_KINASE_ATP"/>
    <property type="match status" value="1"/>
</dbReference>
<accession>A0AAW0DT71</accession>
<dbReference type="Gene3D" id="3.90.810.10">
    <property type="entry name" value="CRIB domain"/>
    <property type="match status" value="1"/>
</dbReference>
<comment type="similarity">
    <text evidence="1">Belongs to the protein kinase superfamily. STE Ser/Thr protein kinase family. STE20 subfamily.</text>
</comment>
<dbReference type="PANTHER" id="PTHR45832:SF22">
    <property type="entry name" value="SERINE_THREONINE-PROTEIN KINASE SAMKA-RELATED"/>
    <property type="match status" value="1"/>
</dbReference>
<dbReference type="InterPro" id="IPR008266">
    <property type="entry name" value="Tyr_kinase_AS"/>
</dbReference>
<feature type="domain" description="Protein kinase" evidence="13">
    <location>
        <begin position="168"/>
        <end position="431"/>
    </location>
</feature>
<dbReference type="SMART" id="SM00285">
    <property type="entry name" value="PBD"/>
    <property type="match status" value="1"/>
</dbReference>
<comment type="catalytic activity">
    <reaction evidence="8">
        <text>L-threonyl-[protein] + ATP = O-phospho-L-threonyl-[protein] + ADP + H(+)</text>
        <dbReference type="Rhea" id="RHEA:46608"/>
        <dbReference type="Rhea" id="RHEA-COMP:11060"/>
        <dbReference type="Rhea" id="RHEA-COMP:11605"/>
        <dbReference type="ChEBI" id="CHEBI:15378"/>
        <dbReference type="ChEBI" id="CHEBI:30013"/>
        <dbReference type="ChEBI" id="CHEBI:30616"/>
        <dbReference type="ChEBI" id="CHEBI:61977"/>
        <dbReference type="ChEBI" id="CHEBI:456216"/>
        <dbReference type="EC" id="2.7.11.1"/>
    </reaction>
</comment>
<name>A0AAW0DT71_9AGAR</name>
<protein>
    <recommendedName>
        <fullName evidence="2">non-specific serine/threonine protein kinase</fullName>
        <ecNumber evidence="2">2.7.11.1</ecNumber>
    </recommendedName>
</protein>
<dbReference type="Pfam" id="PF00786">
    <property type="entry name" value="PBD"/>
    <property type="match status" value="1"/>
</dbReference>
<dbReference type="EC" id="2.7.11.1" evidence="2"/>
<organism evidence="15 16">
    <name type="scientific">Favolaschia claudopus</name>
    <dbReference type="NCBI Taxonomy" id="2862362"/>
    <lineage>
        <taxon>Eukaryota</taxon>
        <taxon>Fungi</taxon>
        <taxon>Dikarya</taxon>
        <taxon>Basidiomycota</taxon>
        <taxon>Agaricomycotina</taxon>
        <taxon>Agaricomycetes</taxon>
        <taxon>Agaricomycetidae</taxon>
        <taxon>Agaricales</taxon>
        <taxon>Marasmiineae</taxon>
        <taxon>Mycenaceae</taxon>
        <taxon>Favolaschia</taxon>
    </lineage>
</organism>
<dbReference type="SMART" id="SM00233">
    <property type="entry name" value="PH"/>
    <property type="match status" value="1"/>
</dbReference>
<dbReference type="SUPFAM" id="SSF50729">
    <property type="entry name" value="PH domain-like"/>
    <property type="match status" value="1"/>
</dbReference>
<evidence type="ECO:0000256" key="7">
    <source>
        <dbReference type="ARBA" id="ARBA00022840"/>
    </source>
</evidence>
<dbReference type="Gene3D" id="1.10.510.10">
    <property type="entry name" value="Transferase(Phosphotransferase) domain 1"/>
    <property type="match status" value="2"/>
</dbReference>
<feature type="domain" description="CRIB" evidence="14">
    <location>
        <begin position="634"/>
        <end position="647"/>
    </location>
</feature>
<evidence type="ECO:0000256" key="9">
    <source>
        <dbReference type="ARBA" id="ARBA00048679"/>
    </source>
</evidence>
<feature type="compositionally biased region" description="Low complexity" evidence="11">
    <location>
        <begin position="780"/>
        <end position="792"/>
    </location>
</feature>
<gene>
    <name evidence="15" type="ORF">R3P38DRAFT_2845693</name>
</gene>
<dbReference type="GO" id="GO:0005737">
    <property type="term" value="C:cytoplasm"/>
    <property type="evidence" value="ECO:0007669"/>
    <property type="project" value="UniProtKB-ARBA"/>
</dbReference>
<keyword evidence="16" id="KW-1185">Reference proteome</keyword>
<sequence length="1117" mass="123797">MPANRILVFEAVISFLKESCRADVSGKSLSLREVAEIEAAVKGYETSMAYENAVHGIVESLECRKRLMEVSSKLGLVSDAGLRVALRKDGERIATLLVSIFTSKTLEAIALRLENDAAQNFLDVVQSTLDKGLLIGAEHSKMARRMIRKLSAACDKLPSSLFITNVTGKEQHPTYGGSYGDIFRARFGTQTVALKYMRAVHFLRGTDLRRIRLKFCREALVWKELQHPNILPCLGIDGDSFPSALCMVSPWMEHGTVMNYLKEHGHQNVDKLLYEIAQGLQYLHSCGIVHGDLRGSNILITDDWSACLADFGLSIFSDATASMTTNRGGSLYWMAPELLDPDRFGDKFLRTPASDIYAFGCVCLELYTGRPPFANLPEPGALMKVIKGDRPPRPPGPPAMSDVLWQLVSTFWKDNPSDRPSTAAVVQSMVFPPPEPKSPRPLPAVPQAKSHSSTPPPLPPTLDPDMSKLSVAATADDVSLSSAVSFVQDKIVPRPVRPPPPDSSDIFSLGRLSSPKSSSQEASLNSSSSSSPGVVRQGPVSVKAKRTLASWHWPNRWLVLVDRTLTVRKSKSSTKSMTIIPLLDISNVERTDERPYCLLLETRGGKRHFLAFKSDKELYDWQEDVYSRSSRTSMSNPVNFVHNVHVQRDATTGAFTGLPNHWEELLAHSAITHDEYAKNPEAVRDVLEFYTAQQNHELDKDQIGYFPVPKPGPGTDSSKKVPALDSPASTKEHQSPQPLRVLPNNGNTPSKNTVEASQPGPSVLEITRSASTRLANYLQPSRSTSTRTRPSPNNRYAAPEPSKPEPNLGAVGAEGDKRIRRHTEGETMERLRSLVSHDDPKAVYTKIKKIGQGASAHIYLAKTVATGIKVAIKEIDFSQQPHKDLIVNEIVLMKESRHPNVVNFLASYLLKSNELWVVMEYMEGGALTDIIENNEKLEEDKIGRICLETCKGIAHLHSHEIIHRDIKSDNVLLDAFGHVKITDFGFCAKLTDQKSKRDTMVGTPYWMAPEIIKQKEYGPKVDIWSLGIMIIEMLEGEPPYLDEEPLKALYLIATNGTPTLARPEGLSETLKRFLSVCLCVDVRSRATADELLGHVFLNTACALSDLRELLLFRNKRT</sequence>
<keyword evidence="4" id="KW-0808">Transferase</keyword>
<dbReference type="GO" id="GO:0005524">
    <property type="term" value="F:ATP binding"/>
    <property type="evidence" value="ECO:0007669"/>
    <property type="project" value="UniProtKB-UniRule"/>
</dbReference>
<dbReference type="InterPro" id="IPR001245">
    <property type="entry name" value="Ser-Thr/Tyr_kinase_cat_dom"/>
</dbReference>
<dbReference type="Pfam" id="PF00169">
    <property type="entry name" value="PH"/>
    <property type="match status" value="1"/>
</dbReference>
<evidence type="ECO:0000256" key="2">
    <source>
        <dbReference type="ARBA" id="ARBA00012513"/>
    </source>
</evidence>
<dbReference type="Proteomes" id="UP001362999">
    <property type="component" value="Unassembled WGS sequence"/>
</dbReference>
<keyword evidence="7 10" id="KW-0067">ATP-binding</keyword>
<dbReference type="Gene3D" id="3.30.200.20">
    <property type="entry name" value="Phosphorylase Kinase, domain 1"/>
    <property type="match status" value="1"/>
</dbReference>
<evidence type="ECO:0000256" key="3">
    <source>
        <dbReference type="ARBA" id="ARBA00022527"/>
    </source>
</evidence>
<evidence type="ECO:0000259" key="14">
    <source>
        <dbReference type="PROSITE" id="PS50108"/>
    </source>
</evidence>
<evidence type="ECO:0000256" key="5">
    <source>
        <dbReference type="ARBA" id="ARBA00022741"/>
    </source>
</evidence>
<dbReference type="CDD" id="cd06614">
    <property type="entry name" value="STKc_PAK"/>
    <property type="match status" value="1"/>
</dbReference>
<dbReference type="CDD" id="cd01093">
    <property type="entry name" value="CRIB_PAK_like"/>
    <property type="match status" value="1"/>
</dbReference>
<evidence type="ECO:0000256" key="8">
    <source>
        <dbReference type="ARBA" id="ARBA00047899"/>
    </source>
</evidence>
<dbReference type="AlphaFoldDB" id="A0AAW0DT71"/>
<dbReference type="InterPro" id="IPR011009">
    <property type="entry name" value="Kinase-like_dom_sf"/>
</dbReference>
<dbReference type="InterPro" id="IPR017441">
    <property type="entry name" value="Protein_kinase_ATP_BS"/>
</dbReference>
<evidence type="ECO:0000256" key="11">
    <source>
        <dbReference type="SAM" id="MobiDB-lite"/>
    </source>
</evidence>
<dbReference type="InterPro" id="IPR001849">
    <property type="entry name" value="PH_domain"/>
</dbReference>
<dbReference type="InterPro" id="IPR000095">
    <property type="entry name" value="CRIB_dom"/>
</dbReference>
<dbReference type="Pfam" id="PF07714">
    <property type="entry name" value="PK_Tyr_Ser-Thr"/>
    <property type="match status" value="1"/>
</dbReference>
<proteinExistence type="inferred from homology"/>
<keyword evidence="5 10" id="KW-0547">Nucleotide-binding</keyword>
<feature type="domain" description="Protein kinase" evidence="13">
    <location>
        <begin position="844"/>
        <end position="1097"/>
    </location>
</feature>
<evidence type="ECO:0000259" key="13">
    <source>
        <dbReference type="PROSITE" id="PS50011"/>
    </source>
</evidence>
<evidence type="ECO:0000256" key="6">
    <source>
        <dbReference type="ARBA" id="ARBA00022777"/>
    </source>
</evidence>
<dbReference type="SMART" id="SM00220">
    <property type="entry name" value="S_TKc"/>
    <property type="match status" value="2"/>
</dbReference>
<dbReference type="Pfam" id="PF00069">
    <property type="entry name" value="Pkinase"/>
    <property type="match status" value="1"/>
</dbReference>